<evidence type="ECO:0000313" key="1">
    <source>
        <dbReference type="EMBL" id="KZS00846.1"/>
    </source>
</evidence>
<keyword evidence="2" id="KW-1185">Reference proteome</keyword>
<proteinExistence type="predicted"/>
<dbReference type="EMBL" id="LRGB01008330">
    <property type="protein sequence ID" value="KZS00846.1"/>
    <property type="molecule type" value="Genomic_DNA"/>
</dbReference>
<reference evidence="1 2" key="1">
    <citation type="submission" date="2016-03" db="EMBL/GenBank/DDBJ databases">
        <title>EvidentialGene: Evidence-directed Construction of Genes on Genomes.</title>
        <authorList>
            <person name="Gilbert D.G."/>
            <person name="Choi J.-H."/>
            <person name="Mockaitis K."/>
            <person name="Colbourne J."/>
            <person name="Pfrender M."/>
        </authorList>
    </citation>
    <scope>NUCLEOTIDE SEQUENCE [LARGE SCALE GENOMIC DNA]</scope>
    <source>
        <strain evidence="1 2">Xinb3</strain>
        <tissue evidence="1">Complete organism</tissue>
    </source>
</reference>
<evidence type="ECO:0000313" key="2">
    <source>
        <dbReference type="Proteomes" id="UP000076858"/>
    </source>
</evidence>
<gene>
    <name evidence="1" type="ORF">APZ42_002694</name>
</gene>
<dbReference type="Proteomes" id="UP000076858">
    <property type="component" value="Unassembled WGS sequence"/>
</dbReference>
<dbReference type="AlphaFoldDB" id="A0A164I3R7"/>
<sequence>AAGQGHAGQGQAHQGQRGRLGHLIALAHAHIVQGKEVGVGVAAAGAKAIADPAHGVAACGQAAAQRDVLGRAGGGGGGRQVGSQIGPAAAAVDLHRVLVAGPGVAEVVVVVVGEGQGQVIQ</sequence>
<protein>
    <submittedName>
        <fullName evidence="1">Uncharacterized protein</fullName>
    </submittedName>
</protein>
<accession>A0A164I3R7</accession>
<comment type="caution">
    <text evidence="1">The sequence shown here is derived from an EMBL/GenBank/DDBJ whole genome shotgun (WGS) entry which is preliminary data.</text>
</comment>
<feature type="non-terminal residue" evidence="1">
    <location>
        <position position="121"/>
    </location>
</feature>
<organism evidence="1 2">
    <name type="scientific">Daphnia magna</name>
    <dbReference type="NCBI Taxonomy" id="35525"/>
    <lineage>
        <taxon>Eukaryota</taxon>
        <taxon>Metazoa</taxon>
        <taxon>Ecdysozoa</taxon>
        <taxon>Arthropoda</taxon>
        <taxon>Crustacea</taxon>
        <taxon>Branchiopoda</taxon>
        <taxon>Diplostraca</taxon>
        <taxon>Cladocera</taxon>
        <taxon>Anomopoda</taxon>
        <taxon>Daphniidae</taxon>
        <taxon>Daphnia</taxon>
    </lineage>
</organism>
<name>A0A164I3R7_9CRUS</name>
<feature type="non-terminal residue" evidence="1">
    <location>
        <position position="1"/>
    </location>
</feature>